<evidence type="ECO:0000313" key="5">
    <source>
        <dbReference type="EMBL" id="WOJ93175.1"/>
    </source>
</evidence>
<dbReference type="Gene3D" id="3.90.550.10">
    <property type="entry name" value="Spore Coat Polysaccharide Biosynthesis Protein SpsA, Chain A"/>
    <property type="match status" value="1"/>
</dbReference>
<feature type="domain" description="Glycosyltransferase 2-like" evidence="4">
    <location>
        <begin position="19"/>
        <end position="109"/>
    </location>
</feature>
<dbReference type="SUPFAM" id="SSF53448">
    <property type="entry name" value="Nucleotide-diphospho-sugar transferases"/>
    <property type="match status" value="1"/>
</dbReference>
<dbReference type="EMBL" id="CP136864">
    <property type="protein sequence ID" value="WOJ93175.1"/>
    <property type="molecule type" value="Genomic_DNA"/>
</dbReference>
<sequence length="321" mass="35313">MIAAVVVTFNPMPGQFELLLKVLVSQVDLLCVVDNSPSSNNTVADVLISCGLGFDQVRVVRLGRNAGIATALNIGIEIGLSEGAEFLLLSDQDSLPASDMVKSLARSLEGLLSEGEKVAAVGPVFQECNTDKVHPFQVQIPGHLFYGHGFASAESPLVDALTLITSGCLIQAAAIRDVGLMRDEYFVDGVDLEWSHRARAKGYRLVGVNGATMRHEMGEDRLRVWYLRWRMEAEYPPLRLYYRVRNLIALTRESYVDLSWKLRNSWAIAGVVYSHLIFGTRRLDSLKMVCVGLWHGVVGKMGPYSMSVKDGASDLRPTGLD</sequence>
<gene>
    <name evidence="5" type="ORF">R0135_15505</name>
</gene>
<dbReference type="RefSeq" id="WP_407347833.1">
    <property type="nucleotide sequence ID" value="NZ_CP136864.1"/>
</dbReference>
<dbReference type="PANTHER" id="PTHR43179">
    <property type="entry name" value="RHAMNOSYLTRANSFERASE WBBL"/>
    <property type="match status" value="1"/>
</dbReference>
<dbReference type="Pfam" id="PF00535">
    <property type="entry name" value="Glycos_transf_2"/>
    <property type="match status" value="1"/>
</dbReference>
<dbReference type="CDD" id="cd02526">
    <property type="entry name" value="GT2_RfbF_like"/>
    <property type="match status" value="1"/>
</dbReference>
<evidence type="ECO:0000313" key="6">
    <source>
        <dbReference type="Proteomes" id="UP001626537"/>
    </source>
</evidence>
<protein>
    <submittedName>
        <fullName evidence="5">Glycosyltransferase family 2 protein</fullName>
    </submittedName>
</protein>
<evidence type="ECO:0000256" key="3">
    <source>
        <dbReference type="ARBA" id="ARBA00022679"/>
    </source>
</evidence>
<dbReference type="InterPro" id="IPR001173">
    <property type="entry name" value="Glyco_trans_2-like"/>
</dbReference>
<dbReference type="PANTHER" id="PTHR43179:SF12">
    <property type="entry name" value="GALACTOFURANOSYLTRANSFERASE GLFT2"/>
    <property type="match status" value="1"/>
</dbReference>
<proteinExistence type="inferred from homology"/>
<keyword evidence="6" id="KW-1185">Reference proteome</keyword>
<accession>A0ABZ0I208</accession>
<keyword evidence="2" id="KW-0328">Glycosyltransferase</keyword>
<dbReference type="Proteomes" id="UP001626537">
    <property type="component" value="Chromosome"/>
</dbReference>
<evidence type="ECO:0000256" key="2">
    <source>
        <dbReference type="ARBA" id="ARBA00022676"/>
    </source>
</evidence>
<keyword evidence="3" id="KW-0808">Transferase</keyword>
<evidence type="ECO:0000256" key="1">
    <source>
        <dbReference type="ARBA" id="ARBA00006739"/>
    </source>
</evidence>
<evidence type="ECO:0000259" key="4">
    <source>
        <dbReference type="Pfam" id="PF00535"/>
    </source>
</evidence>
<comment type="similarity">
    <text evidence="1">Belongs to the glycosyltransferase 2 family.</text>
</comment>
<dbReference type="InterPro" id="IPR029044">
    <property type="entry name" value="Nucleotide-diphossugar_trans"/>
</dbReference>
<reference evidence="5 6" key="1">
    <citation type="submission" date="2023-10" db="EMBL/GenBank/DDBJ databases">
        <title>Two novel species belonging to the OM43/NOR5 clade.</title>
        <authorList>
            <person name="Park M."/>
        </authorList>
    </citation>
    <scope>NUCLEOTIDE SEQUENCE [LARGE SCALE GENOMIC DNA]</scope>
    <source>
        <strain evidence="5 6">IMCC43200</strain>
    </source>
</reference>
<organism evidence="5 6">
    <name type="scientific">Congregibacter variabilis</name>
    <dbReference type="NCBI Taxonomy" id="3081200"/>
    <lineage>
        <taxon>Bacteria</taxon>
        <taxon>Pseudomonadati</taxon>
        <taxon>Pseudomonadota</taxon>
        <taxon>Gammaproteobacteria</taxon>
        <taxon>Cellvibrionales</taxon>
        <taxon>Halieaceae</taxon>
        <taxon>Congregibacter</taxon>
    </lineage>
</organism>
<name>A0ABZ0I208_9GAMM</name>